<dbReference type="GO" id="GO:0071555">
    <property type="term" value="P:cell wall organization"/>
    <property type="evidence" value="ECO:0007669"/>
    <property type="project" value="UniProtKB-UniRule"/>
</dbReference>
<feature type="active site" description="Proton donor/acceptor" evidence="9">
    <location>
        <position position="98"/>
    </location>
</feature>
<feature type="domain" description="L,D-TPase catalytic" evidence="11">
    <location>
        <begin position="29"/>
        <end position="138"/>
    </location>
</feature>
<dbReference type="InterPro" id="IPR005490">
    <property type="entry name" value="LD_TPept_cat_dom"/>
</dbReference>
<dbReference type="GO" id="GO:0005576">
    <property type="term" value="C:extracellular region"/>
    <property type="evidence" value="ECO:0007669"/>
    <property type="project" value="TreeGrafter"/>
</dbReference>
<keyword evidence="7 9" id="KW-0573">Peptidoglycan synthesis</keyword>
<evidence type="ECO:0000313" key="13">
    <source>
        <dbReference type="Proteomes" id="UP000184476"/>
    </source>
</evidence>
<dbReference type="GO" id="GO:0008360">
    <property type="term" value="P:regulation of cell shape"/>
    <property type="evidence" value="ECO:0007669"/>
    <property type="project" value="UniProtKB-UniRule"/>
</dbReference>
<dbReference type="InterPro" id="IPR002477">
    <property type="entry name" value="Peptidoglycan-bd-like"/>
</dbReference>
<evidence type="ECO:0000256" key="10">
    <source>
        <dbReference type="SAM" id="SignalP"/>
    </source>
</evidence>
<dbReference type="Proteomes" id="UP000184476">
    <property type="component" value="Unassembled WGS sequence"/>
</dbReference>
<evidence type="ECO:0000256" key="5">
    <source>
        <dbReference type="ARBA" id="ARBA00022801"/>
    </source>
</evidence>
<name>A0A1M4WP62_9BACL</name>
<dbReference type="SUPFAM" id="SSF141523">
    <property type="entry name" value="L,D-transpeptidase catalytic domain-like"/>
    <property type="match status" value="1"/>
</dbReference>
<dbReference type="UniPathway" id="UPA00219"/>
<accession>A0A1M4WP62</accession>
<evidence type="ECO:0000313" key="12">
    <source>
        <dbReference type="EMBL" id="SHE82967.1"/>
    </source>
</evidence>
<feature type="signal peptide" evidence="10">
    <location>
        <begin position="1"/>
        <end position="20"/>
    </location>
</feature>
<comment type="pathway">
    <text evidence="1 9">Cell wall biogenesis; peptidoglycan biosynthesis.</text>
</comment>
<dbReference type="PANTHER" id="PTHR30582:SF24">
    <property type="entry name" value="L,D-TRANSPEPTIDASE ERFK_SRFK-RELATED"/>
    <property type="match status" value="1"/>
</dbReference>
<feature type="active site" description="Nucleophile" evidence="9">
    <location>
        <position position="114"/>
    </location>
</feature>
<dbReference type="STRING" id="112248.SAMN05444392_103310"/>
<evidence type="ECO:0000256" key="7">
    <source>
        <dbReference type="ARBA" id="ARBA00022984"/>
    </source>
</evidence>
<dbReference type="InterPro" id="IPR036366">
    <property type="entry name" value="PGBDSf"/>
</dbReference>
<reference evidence="12 13" key="1">
    <citation type="submission" date="2016-11" db="EMBL/GenBank/DDBJ databases">
        <authorList>
            <person name="Jaros S."/>
            <person name="Januszkiewicz K."/>
            <person name="Wedrychowicz H."/>
        </authorList>
    </citation>
    <scope>NUCLEOTIDE SEQUENCE [LARGE SCALE GENOMIC DNA]</scope>
    <source>
        <strain evidence="12 13">DSM 44666</strain>
    </source>
</reference>
<dbReference type="InterPro" id="IPR050979">
    <property type="entry name" value="LD-transpeptidase"/>
</dbReference>
<keyword evidence="13" id="KW-1185">Reference proteome</keyword>
<keyword evidence="5" id="KW-0378">Hydrolase</keyword>
<dbReference type="SUPFAM" id="SSF47090">
    <property type="entry name" value="PGBD-like"/>
    <property type="match status" value="1"/>
</dbReference>
<organism evidence="12 13">
    <name type="scientific">Seinonella peptonophila</name>
    <dbReference type="NCBI Taxonomy" id="112248"/>
    <lineage>
        <taxon>Bacteria</taxon>
        <taxon>Bacillati</taxon>
        <taxon>Bacillota</taxon>
        <taxon>Bacilli</taxon>
        <taxon>Bacillales</taxon>
        <taxon>Thermoactinomycetaceae</taxon>
        <taxon>Seinonella</taxon>
    </lineage>
</organism>
<evidence type="ECO:0000256" key="3">
    <source>
        <dbReference type="ARBA" id="ARBA00022676"/>
    </source>
</evidence>
<gene>
    <name evidence="12" type="ORF">SAMN05444392_103310</name>
</gene>
<dbReference type="GO" id="GO:0071972">
    <property type="term" value="F:peptidoglycan L,D-transpeptidase activity"/>
    <property type="evidence" value="ECO:0007669"/>
    <property type="project" value="TreeGrafter"/>
</dbReference>
<dbReference type="PROSITE" id="PS52029">
    <property type="entry name" value="LD_TPASE"/>
    <property type="match status" value="1"/>
</dbReference>
<proteinExistence type="inferred from homology"/>
<dbReference type="GO" id="GO:0018104">
    <property type="term" value="P:peptidoglycan-protein cross-linking"/>
    <property type="evidence" value="ECO:0007669"/>
    <property type="project" value="TreeGrafter"/>
</dbReference>
<evidence type="ECO:0000256" key="9">
    <source>
        <dbReference type="PROSITE-ProRule" id="PRU01373"/>
    </source>
</evidence>
<evidence type="ECO:0000256" key="8">
    <source>
        <dbReference type="ARBA" id="ARBA00023316"/>
    </source>
</evidence>
<dbReference type="Pfam" id="PF03734">
    <property type="entry name" value="YkuD"/>
    <property type="match status" value="1"/>
</dbReference>
<dbReference type="EMBL" id="FQVL01000003">
    <property type="protein sequence ID" value="SHE82967.1"/>
    <property type="molecule type" value="Genomic_DNA"/>
</dbReference>
<keyword evidence="3" id="KW-0328">Glycosyltransferase</keyword>
<dbReference type="RefSeq" id="WP_084731303.1">
    <property type="nucleotide sequence ID" value="NZ_FQVL01000003.1"/>
</dbReference>
<evidence type="ECO:0000256" key="1">
    <source>
        <dbReference type="ARBA" id="ARBA00004752"/>
    </source>
</evidence>
<keyword evidence="4" id="KW-0808">Transferase</keyword>
<dbReference type="AlphaFoldDB" id="A0A1M4WP62"/>
<protein>
    <submittedName>
        <fullName evidence="12">Putative peptidoglycan binding domain-containing protein</fullName>
    </submittedName>
</protein>
<evidence type="ECO:0000256" key="6">
    <source>
        <dbReference type="ARBA" id="ARBA00022960"/>
    </source>
</evidence>
<dbReference type="GO" id="GO:0016757">
    <property type="term" value="F:glycosyltransferase activity"/>
    <property type="evidence" value="ECO:0007669"/>
    <property type="project" value="UniProtKB-KW"/>
</dbReference>
<dbReference type="CDD" id="cd16913">
    <property type="entry name" value="YkuD_like"/>
    <property type="match status" value="1"/>
</dbReference>
<dbReference type="PANTHER" id="PTHR30582">
    <property type="entry name" value="L,D-TRANSPEPTIDASE"/>
    <property type="match status" value="1"/>
</dbReference>
<dbReference type="InterPro" id="IPR036365">
    <property type="entry name" value="PGBD-like_sf"/>
</dbReference>
<dbReference type="Pfam" id="PF01471">
    <property type="entry name" value="PG_binding_1"/>
    <property type="match status" value="1"/>
</dbReference>
<sequence>MIKILLSMLFICNLMFTASGEIQSELKKLWVRVDLWEHRLYVMNGNKIYKEFVIAVGKEKTPSPIGKWIVKNKSKNWGGGFGSCWLEINVPWGIYGIHGTNRPGSIGFDASAGCIRMLNTDIEKIYEMLPVGTKIIIDGPIFGNEHWKIKKLVQGSRGTLVKLVQNRLLAAGYYSGPQDGIFGLQLEKAVKKFQRDRKMPITGQIAMEEYLEMGLLE</sequence>
<dbReference type="Gene3D" id="2.40.440.10">
    <property type="entry name" value="L,D-transpeptidase catalytic domain-like"/>
    <property type="match status" value="1"/>
</dbReference>
<keyword evidence="8 9" id="KW-0961">Cell wall biogenesis/degradation</keyword>
<dbReference type="Gene3D" id="1.10.101.10">
    <property type="entry name" value="PGBD-like superfamily/PGBD"/>
    <property type="match status" value="1"/>
</dbReference>
<evidence type="ECO:0000259" key="11">
    <source>
        <dbReference type="PROSITE" id="PS52029"/>
    </source>
</evidence>
<dbReference type="InterPro" id="IPR038063">
    <property type="entry name" value="Transpep_catalytic_dom"/>
</dbReference>
<feature type="chain" id="PRO_5038837547" evidence="10">
    <location>
        <begin position="21"/>
        <end position="217"/>
    </location>
</feature>
<comment type="similarity">
    <text evidence="2">Belongs to the YkuD family.</text>
</comment>
<evidence type="ECO:0000256" key="2">
    <source>
        <dbReference type="ARBA" id="ARBA00005992"/>
    </source>
</evidence>
<keyword evidence="6 9" id="KW-0133">Cell shape</keyword>
<evidence type="ECO:0000256" key="4">
    <source>
        <dbReference type="ARBA" id="ARBA00022679"/>
    </source>
</evidence>
<dbReference type="OrthoDB" id="9787225at2"/>
<keyword evidence="10" id="KW-0732">Signal</keyword>